<keyword evidence="1" id="KW-0175">Coiled coil</keyword>
<dbReference type="PANTHER" id="PTHR30121">
    <property type="entry name" value="UNCHARACTERIZED PROTEIN YJGR-RELATED"/>
    <property type="match status" value="1"/>
</dbReference>
<keyword evidence="4" id="KW-1185">Reference proteome</keyword>
<feature type="coiled-coil region" evidence="1">
    <location>
        <begin position="715"/>
        <end position="746"/>
    </location>
</feature>
<protein>
    <submittedName>
        <fullName evidence="3">Type IV secretory pathway, VirB4 components</fullName>
    </submittedName>
</protein>
<dbReference type="AlphaFoldDB" id="A0A380MR31"/>
<dbReference type="EMBL" id="UHIC01000001">
    <property type="protein sequence ID" value="SUO95035.1"/>
    <property type="molecule type" value="Genomic_DNA"/>
</dbReference>
<dbReference type="PANTHER" id="PTHR30121:SF6">
    <property type="entry name" value="SLR6007 PROTEIN"/>
    <property type="match status" value="1"/>
</dbReference>
<proteinExistence type="predicted"/>
<dbReference type="InterPro" id="IPR051162">
    <property type="entry name" value="T4SS_component"/>
</dbReference>
<dbReference type="SUPFAM" id="SSF52540">
    <property type="entry name" value="P-loop containing nucleoside triphosphate hydrolases"/>
    <property type="match status" value="1"/>
</dbReference>
<dbReference type="RefSeq" id="WP_072577013.1">
    <property type="nucleotide sequence ID" value="NZ_LWHB01000125.1"/>
</dbReference>
<evidence type="ECO:0000313" key="4">
    <source>
        <dbReference type="Proteomes" id="UP000254601"/>
    </source>
</evidence>
<dbReference type="InterPro" id="IPR027417">
    <property type="entry name" value="P-loop_NTPase"/>
</dbReference>
<sequence>MSDTIPEKIGQFYLGRESYPANGTPVLFNAADLTTHAIIIGMTGSGKTGLGISLLEEAALDNIPVIAIDPKGDLGNLALNFPDLASDNFLPYADTTALNQNQQTPENWATATAEKWKTGILESGQSLERMQLLKAGNPVRLYTPGSTTGYPLALIGDFAPPEPNIREQSEAYAAYLDGTASALLALLKQENNTLDPQHIFLTHLFKHSWDQGQTLTLADLIAQIQNPPFQKIGILPVAQVFPDKNRVALALALNNLLAAPSFTHWRTGNLLETETLLYDAQRRPQTSVLNIAHLSDNERMYFVTLLLTNLINWMRRQPGTSTLRAILYMDEIAGYLPPNANPASKAPFLQLLKQARAFGIGLVLSSQNPIDLDYKALSNAGTWFIGRLQTAQDRARVTEGLLSAGENGITKNELDQWFDQLGKRQFLLHDIHRPEPIIFHTRWAMSYLAGPLNRAQISALTATNKTHTPAAPTEPTTNNRPAILPTGIQTYYLPTTQNSEQAIHYFPTLLGIATLYYQDNKAGVRTEREILLSAAIDSDNVDWKTAEALAQNTDQLQTRPQQPAYYHEAPIAIQKPKNWQNWEKTLKTALRQSASIDIYYAPDLKQYSEPGETETAFRNRLATTAREQRDAQTMTLRQKYTTKQISLNKQLLTAEQALNRENKQASSSLLDAGIAIGGALLGAFTGRKVLSQTNIQRAASAAKKVGQISKERQDSAAAQAKYELIQSQIQQLEEQLKAELSELQQRYQPENLTLETKTIDAKASDIEIKTVALLYRSLS</sequence>
<dbReference type="Pfam" id="PF01935">
    <property type="entry name" value="DUF87"/>
    <property type="match status" value="1"/>
</dbReference>
<gene>
    <name evidence="3" type="ORF">NCTC13337_01060</name>
</gene>
<organism evidence="3 4">
    <name type="scientific">Suttonella ornithocola</name>
    <dbReference type="NCBI Taxonomy" id="279832"/>
    <lineage>
        <taxon>Bacteria</taxon>
        <taxon>Pseudomonadati</taxon>
        <taxon>Pseudomonadota</taxon>
        <taxon>Gammaproteobacteria</taxon>
        <taxon>Cardiobacteriales</taxon>
        <taxon>Cardiobacteriaceae</taxon>
        <taxon>Suttonella</taxon>
    </lineage>
</organism>
<name>A0A380MR31_9GAMM</name>
<accession>A0A380MR31</accession>
<reference evidence="3 4" key="1">
    <citation type="submission" date="2018-06" db="EMBL/GenBank/DDBJ databases">
        <authorList>
            <consortium name="Pathogen Informatics"/>
            <person name="Doyle S."/>
        </authorList>
    </citation>
    <scope>NUCLEOTIDE SEQUENCE [LARGE SCALE GENOMIC DNA]</scope>
    <source>
        <strain evidence="3 4">NCTC13337</strain>
    </source>
</reference>
<dbReference type="Gene3D" id="3.40.50.300">
    <property type="entry name" value="P-loop containing nucleotide triphosphate hydrolases"/>
    <property type="match status" value="2"/>
</dbReference>
<evidence type="ECO:0000259" key="2">
    <source>
        <dbReference type="Pfam" id="PF01935"/>
    </source>
</evidence>
<feature type="domain" description="Helicase HerA central" evidence="2">
    <location>
        <begin position="20"/>
        <end position="93"/>
    </location>
</feature>
<dbReference type="Proteomes" id="UP000254601">
    <property type="component" value="Unassembled WGS sequence"/>
</dbReference>
<dbReference type="OrthoDB" id="9758751at2"/>
<evidence type="ECO:0000313" key="3">
    <source>
        <dbReference type="EMBL" id="SUO95035.1"/>
    </source>
</evidence>
<evidence type="ECO:0000256" key="1">
    <source>
        <dbReference type="SAM" id="Coils"/>
    </source>
</evidence>
<dbReference type="InterPro" id="IPR002789">
    <property type="entry name" value="HerA_central"/>
</dbReference>